<keyword evidence="3 8" id="KW-0819">tRNA processing</keyword>
<dbReference type="EMBL" id="OU892286">
    <property type="protein sequence ID" value="CAG9761567.1"/>
    <property type="molecule type" value="Genomic_DNA"/>
</dbReference>
<dbReference type="PROSITE" id="PS50294">
    <property type="entry name" value="WD_REPEATS_REGION"/>
    <property type="match status" value="1"/>
</dbReference>
<dbReference type="GO" id="GO:0005634">
    <property type="term" value="C:nucleus"/>
    <property type="evidence" value="ECO:0007669"/>
    <property type="project" value="UniProtKB-SubCell"/>
</dbReference>
<accession>A0A9N9QJT8</accession>
<organism evidence="10 11">
    <name type="scientific">Ceutorhynchus assimilis</name>
    <name type="common">cabbage seed weevil</name>
    <dbReference type="NCBI Taxonomy" id="467358"/>
    <lineage>
        <taxon>Eukaryota</taxon>
        <taxon>Metazoa</taxon>
        <taxon>Ecdysozoa</taxon>
        <taxon>Arthropoda</taxon>
        <taxon>Hexapoda</taxon>
        <taxon>Insecta</taxon>
        <taxon>Pterygota</taxon>
        <taxon>Neoptera</taxon>
        <taxon>Endopterygota</taxon>
        <taxon>Coleoptera</taxon>
        <taxon>Polyphaga</taxon>
        <taxon>Cucujiformia</taxon>
        <taxon>Curculionidae</taxon>
        <taxon>Ceutorhynchinae</taxon>
        <taxon>Ceutorhynchus</taxon>
    </lineage>
</organism>
<dbReference type="Proteomes" id="UP001152799">
    <property type="component" value="Chromosome 10"/>
</dbReference>
<evidence type="ECO:0000256" key="9">
    <source>
        <dbReference type="PROSITE-ProRule" id="PRU00221"/>
    </source>
</evidence>
<evidence type="ECO:0000256" key="2">
    <source>
        <dbReference type="ARBA" id="ARBA00022574"/>
    </source>
</evidence>
<reference evidence="10" key="1">
    <citation type="submission" date="2022-01" db="EMBL/GenBank/DDBJ databases">
        <authorList>
            <person name="King R."/>
        </authorList>
    </citation>
    <scope>NUCLEOTIDE SEQUENCE</scope>
</reference>
<dbReference type="HAMAP" id="MF_03056">
    <property type="entry name" value="TRM82"/>
    <property type="match status" value="1"/>
</dbReference>
<sequence>MNKLKLKNGVIKKEKRTITWLEFSKDNQYLAALTENKQLIVFNTEFEVVNNITLARVASKVCFSPKNDIIVADRTGDVFLYKLHQKTEPTFLLGHLSMILDLLVTECGNYIITCDRDEKIRVSHYPNAYNIQTFCLGHEEFVTSLKLLKNSEVLLSASGDGTVRMWNYKQGKQLNIIDTGSLVDEEYLQRFAKEMDLVENITKLPIVDMQLNENVLALFLHSVPKLFLYTIDSITFNFLGSIDVNTTQFSYSLCNSLYILSKSKFDIYCPNKFNKVSGKQIEDTVLDLVVIDNNDITILYKRKFDNVQEYMERKKRRLEAK</sequence>
<evidence type="ECO:0000256" key="5">
    <source>
        <dbReference type="ARBA" id="ARBA00023242"/>
    </source>
</evidence>
<evidence type="ECO:0000256" key="3">
    <source>
        <dbReference type="ARBA" id="ARBA00022694"/>
    </source>
</evidence>
<evidence type="ECO:0000256" key="6">
    <source>
        <dbReference type="ARBA" id="ARBA00093337"/>
    </source>
</evidence>
<evidence type="ECO:0008006" key="12">
    <source>
        <dbReference type="Google" id="ProtNLM"/>
    </source>
</evidence>
<evidence type="ECO:0000256" key="8">
    <source>
        <dbReference type="HAMAP-Rule" id="MF_03056"/>
    </source>
</evidence>
<dbReference type="InterPro" id="IPR001680">
    <property type="entry name" value="WD40_rpt"/>
</dbReference>
<comment type="subunit">
    <text evidence="7">Forms a heterodimer with the catalytic subunit Mettl1. Interacts with mei-P26 and weakly interacts with bgcn; required for the function or formation of the mei-P26-bgcn-bam-sxl complex. Interacts with nanos; may be involved in mei-P26-dependent derepression of the BMP signaling pathway. Interacts with Myc; the interaction may be mediated by mei-P26 and may be involved in the regulation of ribosome biogenesis.</text>
</comment>
<dbReference type="GO" id="GO:0043527">
    <property type="term" value="C:tRNA methyltransferase complex"/>
    <property type="evidence" value="ECO:0007669"/>
    <property type="project" value="TreeGrafter"/>
</dbReference>
<comment type="similarity">
    <text evidence="8">Belongs to the WD repeat TRM82 family.</text>
</comment>
<name>A0A9N9QJT8_9CUCU</name>
<comment type="pathway">
    <text evidence="8">tRNA modification; N(7)-methylguanine-tRNA biosynthesis.</text>
</comment>
<proteinExistence type="inferred from homology"/>
<keyword evidence="2 8" id="KW-0853">WD repeat</keyword>
<dbReference type="SUPFAM" id="SSF50978">
    <property type="entry name" value="WD40 repeat-like"/>
    <property type="match status" value="1"/>
</dbReference>
<dbReference type="SMART" id="SM00320">
    <property type="entry name" value="WD40"/>
    <property type="match status" value="3"/>
</dbReference>
<protein>
    <recommendedName>
        <fullName evidence="12">tRNA (guanine-N(7)-)-methyltransferase non-catalytic subunit wuho</fullName>
    </recommendedName>
</protein>
<comment type="function">
    <text evidence="8">Required for the formation of N(7)-methylguanine at position 46 (m7G46) in tRNA. In the complex, it is required to stabilize and induce conformational changes of the catalytic subunit.</text>
</comment>
<feature type="repeat" description="WD" evidence="9">
    <location>
        <begin position="135"/>
        <end position="176"/>
    </location>
</feature>
<dbReference type="AlphaFoldDB" id="A0A9N9QJT8"/>
<keyword evidence="4 8" id="KW-0677">Repeat</keyword>
<dbReference type="InterPro" id="IPR028884">
    <property type="entry name" value="Trm82"/>
</dbReference>
<dbReference type="PANTHER" id="PTHR16288">
    <property type="entry name" value="WD40 REPEAT PROTEIN 4"/>
    <property type="match status" value="1"/>
</dbReference>
<dbReference type="PANTHER" id="PTHR16288:SF0">
    <property type="entry name" value="TRNA (GUANINE-N(7)-)-METHYLTRANSFERASE NON-CATALYTIC SUBUNIT WDR4"/>
    <property type="match status" value="1"/>
</dbReference>
<keyword evidence="11" id="KW-1185">Reference proteome</keyword>
<keyword evidence="5 8" id="KW-0539">Nucleus</keyword>
<dbReference type="GO" id="GO:0005829">
    <property type="term" value="C:cytosol"/>
    <property type="evidence" value="ECO:0007669"/>
    <property type="project" value="TreeGrafter"/>
</dbReference>
<dbReference type="Gene3D" id="2.130.10.10">
    <property type="entry name" value="YVTN repeat-like/Quinoprotein amine dehydrogenase"/>
    <property type="match status" value="1"/>
</dbReference>
<gene>
    <name evidence="10" type="ORF">CEUTPL_LOCUS2268</name>
</gene>
<dbReference type="InterPro" id="IPR036322">
    <property type="entry name" value="WD40_repeat_dom_sf"/>
</dbReference>
<evidence type="ECO:0000256" key="7">
    <source>
        <dbReference type="ARBA" id="ARBA00093542"/>
    </source>
</evidence>
<comment type="function">
    <text evidence="6">Required for the Mettl1-dependent formation of N(7)-methylguanine at position 46 (m7G46) in tRNA. In the Mettl1-wuho methyltransferase complex, it is required to stabilize and induce conformational changes of the catalytic subunit. Required for binding of nanos mRNA and repression of translation by the mei-P26-bgcn-bam-sxl complex. May cooperate with mei-P26 and nanos to derepress the BMP signaling pathway. May cooperate with mei-P26 to suppress expression of a subset of microRNAs. May cooperate with mei-P26 to regulate bam expression levels in germline cells during gametogenesis. Required to promote mitosis to meiosis transition during gametogenesis. May regulate germline cell division in part by regulating ribosome biogenesis.</text>
</comment>
<dbReference type="PROSITE" id="PS50082">
    <property type="entry name" value="WD_REPEATS_2"/>
    <property type="match status" value="1"/>
</dbReference>
<evidence type="ECO:0000256" key="4">
    <source>
        <dbReference type="ARBA" id="ARBA00022737"/>
    </source>
</evidence>
<evidence type="ECO:0000313" key="11">
    <source>
        <dbReference type="Proteomes" id="UP001152799"/>
    </source>
</evidence>
<dbReference type="InterPro" id="IPR015943">
    <property type="entry name" value="WD40/YVTN_repeat-like_dom_sf"/>
</dbReference>
<dbReference type="OrthoDB" id="371245at2759"/>
<dbReference type="Pfam" id="PF00400">
    <property type="entry name" value="WD40"/>
    <property type="match status" value="1"/>
</dbReference>
<evidence type="ECO:0000256" key="1">
    <source>
        <dbReference type="ARBA" id="ARBA00004123"/>
    </source>
</evidence>
<evidence type="ECO:0000313" key="10">
    <source>
        <dbReference type="EMBL" id="CAG9761567.1"/>
    </source>
</evidence>
<dbReference type="GO" id="GO:0106004">
    <property type="term" value="P:tRNA (guanine-N7)-methylation"/>
    <property type="evidence" value="ECO:0007669"/>
    <property type="project" value="UniProtKB-UniRule"/>
</dbReference>
<comment type="subcellular location">
    <subcellularLocation>
        <location evidence="1 8">Nucleus</location>
    </subcellularLocation>
</comment>